<keyword evidence="2" id="KW-1185">Reference proteome</keyword>
<dbReference type="Proteomes" id="UP000029692">
    <property type="component" value="Unassembled WGS sequence"/>
</dbReference>
<evidence type="ECO:0000313" key="1">
    <source>
        <dbReference type="EMBL" id="KGE71956.1"/>
    </source>
</evidence>
<dbReference type="AlphaFoldDB" id="A0A098QWL9"/>
<reference evidence="1 2" key="1">
    <citation type="submission" date="2014-05" db="EMBL/GenBank/DDBJ databases">
        <title>De novo Genome Sequence of Spirocheata sp.</title>
        <authorList>
            <person name="Shivani Y."/>
            <person name="Subhash Y."/>
            <person name="Tushar L."/>
            <person name="Sasikala C."/>
            <person name="Ramana C.V."/>
        </authorList>
    </citation>
    <scope>NUCLEOTIDE SEQUENCE [LARGE SCALE GENOMIC DNA]</scope>
    <source>
        <strain evidence="1 2">JC230</strain>
    </source>
</reference>
<evidence type="ECO:0000313" key="2">
    <source>
        <dbReference type="Proteomes" id="UP000029692"/>
    </source>
</evidence>
<dbReference type="eggNOG" id="COG4221">
    <property type="taxonomic scope" value="Bacteria"/>
</dbReference>
<name>A0A098QWL9_9SPIO</name>
<gene>
    <name evidence="1" type="ORF">DC28_09175</name>
</gene>
<organism evidence="1 2">
    <name type="scientific">Spirochaeta lutea</name>
    <dbReference type="NCBI Taxonomy" id="1480694"/>
    <lineage>
        <taxon>Bacteria</taxon>
        <taxon>Pseudomonadati</taxon>
        <taxon>Spirochaetota</taxon>
        <taxon>Spirochaetia</taxon>
        <taxon>Spirochaetales</taxon>
        <taxon>Spirochaetaceae</taxon>
        <taxon>Spirochaeta</taxon>
    </lineage>
</organism>
<dbReference type="STRING" id="1480694.DC28_09175"/>
<proteinExistence type="predicted"/>
<sequence length="204" mass="22514">MTFLVKYLLEQNAQVWAPPGQPEAQIIPPKGTEEAFHPLAQIPRTPLAARALMLDFKNNQRTLDYHLHIYNPAVQGKSLGEISATVIDQNIDTSIKGLVFPLRESLTYMLAQESGSVALVILGGMNTIFPPLQSIGYGAVQEVGRSLFSLYQNEGIAVRGFQAPADVDYGLYLDYISSVLRENTGKTRGRWNKFSGKTGLFGLR</sequence>
<comment type="caution">
    <text evidence="1">The sequence shown here is derived from an EMBL/GenBank/DDBJ whole genome shotgun (WGS) entry which is preliminary data.</text>
</comment>
<protein>
    <submittedName>
        <fullName evidence="1">Uncharacterized protein</fullName>
    </submittedName>
</protein>
<accession>A0A098QWL9</accession>
<dbReference type="EMBL" id="JNUP01000064">
    <property type="protein sequence ID" value="KGE71956.1"/>
    <property type="molecule type" value="Genomic_DNA"/>
</dbReference>